<proteinExistence type="inferred from homology"/>
<keyword evidence="8" id="KW-1185">Reference proteome</keyword>
<keyword evidence="3" id="KW-0808">Transferase</keyword>
<evidence type="ECO:0000256" key="4">
    <source>
        <dbReference type="ARBA" id="ARBA00023315"/>
    </source>
</evidence>
<accession>A0ABV0RFP2</accession>
<evidence type="ECO:0000259" key="6">
    <source>
        <dbReference type="Pfam" id="PF09029"/>
    </source>
</evidence>
<keyword evidence="4" id="KW-0012">Acyltransferase</keyword>
<dbReference type="Gene3D" id="3.90.1150.10">
    <property type="entry name" value="Aspartate Aminotransferase, domain 1"/>
    <property type="match status" value="1"/>
</dbReference>
<dbReference type="InterPro" id="IPR015422">
    <property type="entry name" value="PyrdxlP-dep_Trfase_small"/>
</dbReference>
<dbReference type="InterPro" id="IPR050087">
    <property type="entry name" value="AON_synthase_class-II"/>
</dbReference>
<comment type="cofactor">
    <cofactor evidence="1">
        <name>pyridoxal 5'-phosphate</name>
        <dbReference type="ChEBI" id="CHEBI:597326"/>
    </cofactor>
</comment>
<dbReference type="SUPFAM" id="SSF53383">
    <property type="entry name" value="PLP-dependent transferases"/>
    <property type="match status" value="1"/>
</dbReference>
<reference evidence="7 8" key="1">
    <citation type="submission" date="2021-06" db="EMBL/GenBank/DDBJ databases">
        <authorList>
            <person name="Palmer J.M."/>
        </authorList>
    </citation>
    <scope>NUCLEOTIDE SEQUENCE [LARGE SCALE GENOMIC DNA]</scope>
    <source>
        <strain evidence="7 8">XC_2019</strain>
        <tissue evidence="7">Muscle</tissue>
    </source>
</reference>
<evidence type="ECO:0000259" key="5">
    <source>
        <dbReference type="Pfam" id="PF00155"/>
    </source>
</evidence>
<evidence type="ECO:0000256" key="2">
    <source>
        <dbReference type="ARBA" id="ARBA00008392"/>
    </source>
</evidence>
<dbReference type="Pfam" id="PF09029">
    <property type="entry name" value="Preseq_ALAS"/>
    <property type="match status" value="1"/>
</dbReference>
<evidence type="ECO:0000313" key="8">
    <source>
        <dbReference type="Proteomes" id="UP001434883"/>
    </source>
</evidence>
<dbReference type="InterPro" id="IPR004839">
    <property type="entry name" value="Aminotransferase_I/II_large"/>
</dbReference>
<protein>
    <submittedName>
        <fullName evidence="7">5-aminolevulinate synthase, nonspecific, mitochondrial</fullName>
    </submittedName>
</protein>
<dbReference type="Gene3D" id="3.40.640.10">
    <property type="entry name" value="Type I PLP-dependent aspartate aminotransferase-like (Major domain)"/>
    <property type="match status" value="2"/>
</dbReference>
<evidence type="ECO:0000256" key="3">
    <source>
        <dbReference type="ARBA" id="ARBA00022679"/>
    </source>
</evidence>
<feature type="domain" description="5-aminolevulinate synthase presequence" evidence="6">
    <location>
        <begin position="3"/>
        <end position="106"/>
    </location>
</feature>
<comment type="similarity">
    <text evidence="2">Belongs to the class-II pyridoxal-phosphate-dependent aminotransferase family.</text>
</comment>
<gene>
    <name evidence="7" type="primary">ALAS1</name>
    <name evidence="7" type="ORF">XENOCAPTIV_004905</name>
</gene>
<dbReference type="InterPro" id="IPR015421">
    <property type="entry name" value="PyrdxlP-dep_Trfase_major"/>
</dbReference>
<evidence type="ECO:0000313" key="7">
    <source>
        <dbReference type="EMBL" id="MEQ2206930.1"/>
    </source>
</evidence>
<dbReference type="PANTHER" id="PTHR13693:SF50">
    <property type="entry name" value="5-AMINOLEVULINATE SYNTHASE, NON-SPECIFIC, MITOCHONDRIAL"/>
    <property type="match status" value="1"/>
</dbReference>
<organism evidence="7 8">
    <name type="scientific">Xenoophorus captivus</name>
    <dbReference type="NCBI Taxonomy" id="1517983"/>
    <lineage>
        <taxon>Eukaryota</taxon>
        <taxon>Metazoa</taxon>
        <taxon>Chordata</taxon>
        <taxon>Craniata</taxon>
        <taxon>Vertebrata</taxon>
        <taxon>Euteleostomi</taxon>
        <taxon>Actinopterygii</taxon>
        <taxon>Neopterygii</taxon>
        <taxon>Teleostei</taxon>
        <taxon>Neoteleostei</taxon>
        <taxon>Acanthomorphata</taxon>
        <taxon>Ovalentaria</taxon>
        <taxon>Atherinomorphae</taxon>
        <taxon>Cyprinodontiformes</taxon>
        <taxon>Goodeidae</taxon>
        <taxon>Xenoophorus</taxon>
    </lineage>
</organism>
<dbReference type="Pfam" id="PF00155">
    <property type="entry name" value="Aminotran_1_2"/>
    <property type="match status" value="2"/>
</dbReference>
<dbReference type="InterPro" id="IPR015118">
    <property type="entry name" value="5aminolev_synth_preseq"/>
</dbReference>
<dbReference type="EMBL" id="JAHRIN010043536">
    <property type="protein sequence ID" value="MEQ2206930.1"/>
    <property type="molecule type" value="Genomic_DNA"/>
</dbReference>
<dbReference type="Proteomes" id="UP001434883">
    <property type="component" value="Unassembled WGS sequence"/>
</dbReference>
<comment type="caution">
    <text evidence="7">The sequence shown here is derived from an EMBL/GenBank/DDBJ whole genome shotgun (WGS) entry which is preliminary data.</text>
</comment>
<feature type="domain" description="Aminotransferase class I/classII large" evidence="5">
    <location>
        <begin position="163"/>
        <end position="291"/>
    </location>
</feature>
<feature type="domain" description="Aminotransferase class I/classII large" evidence="5">
    <location>
        <begin position="336"/>
        <end position="426"/>
    </location>
</feature>
<sequence length="427" mass="48033">MDVIVRRCPFLACMPQVFFQLSRKSMVTYAQRCPIMMELASKPMAPSMARALCSSSSNQKTEIKAANEGKTVASKCPFLAAEMKQMNSGVVRQVTVEFQEDVEEVRTVQKVSCFQYDDFFEKKIEEKKSDHTYRVFKTVNRLATDFPMADDFTGSLEDKREVSVWCSNDYLGMSRHPRVVQSIMSTLQKHGSGAGGTRNISGTSKFHVELEQELADLHKKDAALLFTSCFVANDSTLFTLAKMLPGNHASMIQGIRNSGAKKFIFRHNDLAHLRELLEKGDPTKPKIVAFETGMIIYNTIAVCICCFRKLVGFWDFCLDSTFWKQLLNYWAFYFPGKAFGCVGGYIASSAALVDTVRSYAAGFIFTTSLPPMLLAGARQSIQTLKGEEGRMLRRKHQRNVQLLRQMLMDAGLPVVHCPSHIIPVRVI</sequence>
<dbReference type="PANTHER" id="PTHR13693">
    <property type="entry name" value="CLASS II AMINOTRANSFERASE/8-AMINO-7-OXONONANOATE SYNTHASE"/>
    <property type="match status" value="1"/>
</dbReference>
<dbReference type="InterPro" id="IPR015424">
    <property type="entry name" value="PyrdxlP-dep_Trfase"/>
</dbReference>
<evidence type="ECO:0000256" key="1">
    <source>
        <dbReference type="ARBA" id="ARBA00001933"/>
    </source>
</evidence>
<name>A0ABV0RFP2_9TELE</name>